<dbReference type="GO" id="GO:0098797">
    <property type="term" value="C:plasma membrane protein complex"/>
    <property type="evidence" value="ECO:0007669"/>
    <property type="project" value="TreeGrafter"/>
</dbReference>
<protein>
    <submittedName>
        <fullName evidence="13">Energy transducer TonB</fullName>
    </submittedName>
</protein>
<dbReference type="SUPFAM" id="SSF74653">
    <property type="entry name" value="TolA/TonB C-terminal domain"/>
    <property type="match status" value="1"/>
</dbReference>
<comment type="similarity">
    <text evidence="2">Belongs to the TonB family.</text>
</comment>
<evidence type="ECO:0000256" key="3">
    <source>
        <dbReference type="ARBA" id="ARBA00022448"/>
    </source>
</evidence>
<dbReference type="InterPro" id="IPR051045">
    <property type="entry name" value="TonB-dependent_transducer"/>
</dbReference>
<dbReference type="GO" id="GO:0015031">
    <property type="term" value="P:protein transport"/>
    <property type="evidence" value="ECO:0007669"/>
    <property type="project" value="UniProtKB-KW"/>
</dbReference>
<keyword evidence="14" id="KW-1185">Reference proteome</keyword>
<keyword evidence="3" id="KW-0813">Transport</keyword>
<dbReference type="NCBIfam" id="TIGR01352">
    <property type="entry name" value="tonB_Cterm"/>
    <property type="match status" value="1"/>
</dbReference>
<dbReference type="PROSITE" id="PS52015">
    <property type="entry name" value="TONB_CTD"/>
    <property type="match status" value="1"/>
</dbReference>
<evidence type="ECO:0000256" key="11">
    <source>
        <dbReference type="SAM" id="Phobius"/>
    </source>
</evidence>
<dbReference type="PRINTS" id="PR01374">
    <property type="entry name" value="TONBPROTEIN"/>
</dbReference>
<evidence type="ECO:0000256" key="7">
    <source>
        <dbReference type="ARBA" id="ARBA00022927"/>
    </source>
</evidence>
<evidence type="ECO:0000256" key="6">
    <source>
        <dbReference type="ARBA" id="ARBA00022692"/>
    </source>
</evidence>
<reference evidence="13 14" key="1">
    <citation type="submission" date="2019-05" db="EMBL/GenBank/DDBJ databases">
        <title>The Complete Genome Sequence of the n-alkane-degrading Desulfoglaeba alkanexedens ALDC reveals multiple alkylsuccinate synthase gene clusters.</title>
        <authorList>
            <person name="Callaghan A.V."/>
            <person name="Davidova I.A."/>
            <person name="Duncan K.E."/>
            <person name="Morris B."/>
            <person name="McInerney M.J."/>
        </authorList>
    </citation>
    <scope>NUCLEOTIDE SEQUENCE [LARGE SCALE GENOMIC DNA]</scope>
    <source>
        <strain evidence="13 14">ALDC</strain>
    </source>
</reference>
<dbReference type="InterPro" id="IPR037682">
    <property type="entry name" value="TonB_C"/>
</dbReference>
<dbReference type="EMBL" id="CP040098">
    <property type="protein sequence ID" value="QCQ22003.1"/>
    <property type="molecule type" value="Genomic_DNA"/>
</dbReference>
<name>A0A4P8L2W5_9BACT</name>
<dbReference type="PANTHER" id="PTHR33446:SF2">
    <property type="entry name" value="PROTEIN TONB"/>
    <property type="match status" value="1"/>
</dbReference>
<dbReference type="AlphaFoldDB" id="A0A4P8L2W5"/>
<evidence type="ECO:0000313" key="13">
    <source>
        <dbReference type="EMBL" id="QCQ22003.1"/>
    </source>
</evidence>
<dbReference type="GO" id="GO:0055085">
    <property type="term" value="P:transmembrane transport"/>
    <property type="evidence" value="ECO:0007669"/>
    <property type="project" value="InterPro"/>
</dbReference>
<evidence type="ECO:0000256" key="10">
    <source>
        <dbReference type="SAM" id="MobiDB-lite"/>
    </source>
</evidence>
<proteinExistence type="inferred from homology"/>
<dbReference type="GO" id="GO:0015891">
    <property type="term" value="P:siderophore transport"/>
    <property type="evidence" value="ECO:0007669"/>
    <property type="project" value="InterPro"/>
</dbReference>
<dbReference type="PANTHER" id="PTHR33446">
    <property type="entry name" value="PROTEIN TONB-RELATED"/>
    <property type="match status" value="1"/>
</dbReference>
<dbReference type="Pfam" id="PF03544">
    <property type="entry name" value="TonB_C"/>
    <property type="match status" value="1"/>
</dbReference>
<feature type="region of interest" description="Disordered" evidence="10">
    <location>
        <begin position="54"/>
        <end position="197"/>
    </location>
</feature>
<accession>A0A4P8L2W5</accession>
<dbReference type="GO" id="GO:0031992">
    <property type="term" value="F:energy transducer activity"/>
    <property type="evidence" value="ECO:0007669"/>
    <property type="project" value="InterPro"/>
</dbReference>
<evidence type="ECO:0000256" key="4">
    <source>
        <dbReference type="ARBA" id="ARBA00022475"/>
    </source>
</evidence>
<reference evidence="13 14" key="2">
    <citation type="submission" date="2019-05" db="EMBL/GenBank/DDBJ databases">
        <authorList>
            <person name="Suflita J.M."/>
            <person name="Marks C.R."/>
        </authorList>
    </citation>
    <scope>NUCLEOTIDE SEQUENCE [LARGE SCALE GENOMIC DNA]</scope>
    <source>
        <strain evidence="13 14">ALDC</strain>
    </source>
</reference>
<gene>
    <name evidence="13" type="ORF">FDQ92_07345</name>
</gene>
<feature type="compositionally biased region" description="Low complexity" evidence="10">
    <location>
        <begin position="155"/>
        <end position="166"/>
    </location>
</feature>
<feature type="compositionally biased region" description="Pro residues" evidence="10">
    <location>
        <begin position="89"/>
        <end position="99"/>
    </location>
</feature>
<feature type="compositionally biased region" description="Pro residues" evidence="10">
    <location>
        <begin position="114"/>
        <end position="124"/>
    </location>
</feature>
<evidence type="ECO:0000256" key="2">
    <source>
        <dbReference type="ARBA" id="ARBA00006555"/>
    </source>
</evidence>
<keyword evidence="9 11" id="KW-0472">Membrane</keyword>
<evidence type="ECO:0000256" key="9">
    <source>
        <dbReference type="ARBA" id="ARBA00023136"/>
    </source>
</evidence>
<evidence type="ECO:0000313" key="14">
    <source>
        <dbReference type="Proteomes" id="UP000298602"/>
    </source>
</evidence>
<keyword evidence="4" id="KW-1003">Cell membrane</keyword>
<keyword evidence="6 11" id="KW-0812">Transmembrane</keyword>
<dbReference type="InterPro" id="IPR006260">
    <property type="entry name" value="TonB/TolA_C"/>
</dbReference>
<evidence type="ECO:0000256" key="8">
    <source>
        <dbReference type="ARBA" id="ARBA00022989"/>
    </source>
</evidence>
<organism evidence="13 14">
    <name type="scientific">Desulfoglaeba alkanexedens ALDC</name>
    <dbReference type="NCBI Taxonomy" id="980445"/>
    <lineage>
        <taxon>Bacteria</taxon>
        <taxon>Pseudomonadati</taxon>
        <taxon>Thermodesulfobacteriota</taxon>
        <taxon>Syntrophobacteria</taxon>
        <taxon>Syntrophobacterales</taxon>
        <taxon>Syntrophobacteraceae</taxon>
        <taxon>Desulfoglaeba</taxon>
    </lineage>
</organism>
<keyword evidence="5" id="KW-0997">Cell inner membrane</keyword>
<dbReference type="Gene3D" id="3.30.1150.10">
    <property type="match status" value="1"/>
</dbReference>
<sequence length="291" mass="31341">MVKVDDGGPPDRLLWAFIFISVALHVLILFAGPHPSPSPPLQIIELELAAPAERNTSNEPPPKGIAMKAPPVARRLELPDVQPVEPDLPEPPRQPPEPVCKPETSKPVTIPEVRPQPKPAPKPKAVPKPKPVPKSRVAIAEPAASAPERPPADPAAPAQPAAGAPDSPRPPGDPTSNRAGVPDSLKPAGNPTSNEDGIRSFLAQVRRRIDQSKQYPFAARRRHMEGRVTVRFAIRPDGSVDQLEVAKSSKIPLLDKAALEAVRQAAPFPEFPKEQLRHSLVVEIGIVFELS</sequence>
<evidence type="ECO:0000259" key="12">
    <source>
        <dbReference type="PROSITE" id="PS52015"/>
    </source>
</evidence>
<evidence type="ECO:0000256" key="1">
    <source>
        <dbReference type="ARBA" id="ARBA00004383"/>
    </source>
</evidence>
<keyword evidence="8 11" id="KW-1133">Transmembrane helix</keyword>
<feature type="domain" description="TonB C-terminal" evidence="12">
    <location>
        <begin position="200"/>
        <end position="291"/>
    </location>
</feature>
<feature type="transmembrane region" description="Helical" evidence="11">
    <location>
        <begin position="12"/>
        <end position="32"/>
    </location>
</feature>
<comment type="subcellular location">
    <subcellularLocation>
        <location evidence="1">Cell inner membrane</location>
        <topology evidence="1">Single-pass membrane protein</topology>
        <orientation evidence="1">Periplasmic side</orientation>
    </subcellularLocation>
</comment>
<dbReference type="Proteomes" id="UP000298602">
    <property type="component" value="Chromosome"/>
</dbReference>
<keyword evidence="7" id="KW-0653">Protein transport</keyword>
<dbReference type="OrthoDB" id="5525691at2"/>
<feature type="compositionally biased region" description="Low complexity" evidence="10">
    <location>
        <begin position="138"/>
        <end position="147"/>
    </location>
</feature>
<dbReference type="InterPro" id="IPR003538">
    <property type="entry name" value="TonB"/>
</dbReference>
<evidence type="ECO:0000256" key="5">
    <source>
        <dbReference type="ARBA" id="ARBA00022519"/>
    </source>
</evidence>
<dbReference type="KEGG" id="dax:FDQ92_07345"/>
<dbReference type="GO" id="GO:0030288">
    <property type="term" value="C:outer membrane-bounded periplasmic space"/>
    <property type="evidence" value="ECO:0007669"/>
    <property type="project" value="InterPro"/>
</dbReference>